<protein>
    <recommendedName>
        <fullName evidence="3 8">6-carboxy-5,6,7,8-tetrahydropterin synthase</fullName>
        <ecNumber evidence="8">4.-.-.-</ecNumber>
    </recommendedName>
</protein>
<dbReference type="GO" id="GO:0008616">
    <property type="term" value="P:tRNA queuosine(34) biosynthetic process"/>
    <property type="evidence" value="ECO:0007669"/>
    <property type="project" value="UniProtKB-KW"/>
</dbReference>
<keyword evidence="6 8" id="KW-0456">Lyase</keyword>
<dbReference type="UniPathway" id="UPA00391"/>
<dbReference type="EC" id="4.-.-.-" evidence="8"/>
<feature type="binding site" evidence="10">
    <location>
        <position position="29"/>
    </location>
    <ligand>
        <name>Zn(2+)</name>
        <dbReference type="ChEBI" id="CHEBI:29105"/>
    </ligand>
</feature>
<accession>A0A3D8P4N1</accession>
<comment type="pathway">
    <text evidence="1 8">Purine metabolism; 7-cyano-7-deazaguanine biosynthesis.</text>
</comment>
<dbReference type="PIRSF" id="PIRSF006113">
    <property type="entry name" value="PTP_synth"/>
    <property type="match status" value="1"/>
</dbReference>
<comment type="caution">
    <text evidence="11">The sequence shown here is derived from an EMBL/GenBank/DDBJ whole genome shotgun (WGS) entry which is preliminary data.</text>
</comment>
<evidence type="ECO:0000256" key="2">
    <source>
        <dbReference type="ARBA" id="ARBA00008900"/>
    </source>
</evidence>
<keyword evidence="5 8" id="KW-0862">Zinc</keyword>
<evidence type="ECO:0000256" key="9">
    <source>
        <dbReference type="PIRSR" id="PIRSR006113-1"/>
    </source>
</evidence>
<feature type="binding site" evidence="10">
    <location>
        <position position="27"/>
    </location>
    <ligand>
        <name>Zn(2+)</name>
        <dbReference type="ChEBI" id="CHEBI:29105"/>
    </ligand>
</feature>
<dbReference type="AlphaFoldDB" id="A0A3D8P4N1"/>
<evidence type="ECO:0000256" key="5">
    <source>
        <dbReference type="ARBA" id="ARBA00022833"/>
    </source>
</evidence>
<feature type="active site" description="Charge relay system" evidence="9">
    <location>
        <position position="67"/>
    </location>
</feature>
<dbReference type="GO" id="GO:0046872">
    <property type="term" value="F:metal ion binding"/>
    <property type="evidence" value="ECO:0007669"/>
    <property type="project" value="UniProtKB-KW"/>
</dbReference>
<organism evidence="11 12">
    <name type="scientific">Ammonifex thiophilus</name>
    <dbReference type="NCBI Taxonomy" id="444093"/>
    <lineage>
        <taxon>Bacteria</taxon>
        <taxon>Bacillati</taxon>
        <taxon>Bacillota</taxon>
        <taxon>Clostridia</taxon>
        <taxon>Thermoanaerobacterales</taxon>
        <taxon>Thermoanaerobacteraceae</taxon>
        <taxon>Ammonifex</taxon>
    </lineage>
</organism>
<evidence type="ECO:0000313" key="11">
    <source>
        <dbReference type="EMBL" id="RDV82423.1"/>
    </source>
</evidence>
<comment type="catalytic activity">
    <reaction evidence="7 8">
        <text>7,8-dihydroneopterin 3'-triphosphate + H2O = 6-carboxy-5,6,7,8-tetrahydropterin + triphosphate + acetaldehyde + 2 H(+)</text>
        <dbReference type="Rhea" id="RHEA:27966"/>
        <dbReference type="ChEBI" id="CHEBI:15343"/>
        <dbReference type="ChEBI" id="CHEBI:15377"/>
        <dbReference type="ChEBI" id="CHEBI:15378"/>
        <dbReference type="ChEBI" id="CHEBI:18036"/>
        <dbReference type="ChEBI" id="CHEBI:58462"/>
        <dbReference type="ChEBI" id="CHEBI:61032"/>
        <dbReference type="EC" id="4.1.2.50"/>
    </reaction>
</comment>
<feature type="active site" description="Proton acceptor" evidence="9">
    <location>
        <position position="23"/>
    </location>
</feature>
<keyword evidence="12" id="KW-1185">Reference proteome</keyword>
<feature type="active site" description="Charge relay system" evidence="9">
    <location>
        <position position="114"/>
    </location>
</feature>
<dbReference type="EMBL" id="QSLN01000010">
    <property type="protein sequence ID" value="RDV82423.1"/>
    <property type="molecule type" value="Genomic_DNA"/>
</dbReference>
<dbReference type="Pfam" id="PF01242">
    <property type="entry name" value="PTPS"/>
    <property type="match status" value="1"/>
</dbReference>
<dbReference type="PANTHER" id="PTHR12589">
    <property type="entry name" value="PYRUVOYL TETRAHYDROBIOPTERIN SYNTHASE"/>
    <property type="match status" value="1"/>
</dbReference>
<evidence type="ECO:0000256" key="1">
    <source>
        <dbReference type="ARBA" id="ARBA00005061"/>
    </source>
</evidence>
<dbReference type="NCBIfam" id="TIGR03367">
    <property type="entry name" value="queuosine_QueD"/>
    <property type="match status" value="1"/>
</dbReference>
<dbReference type="RefSeq" id="WP_115792866.1">
    <property type="nucleotide sequence ID" value="NZ_QSLN01000010.1"/>
</dbReference>
<dbReference type="Proteomes" id="UP000256329">
    <property type="component" value="Unassembled WGS sequence"/>
</dbReference>
<evidence type="ECO:0000256" key="3">
    <source>
        <dbReference type="ARBA" id="ARBA00018141"/>
    </source>
</evidence>
<reference evidence="11 12" key="1">
    <citation type="submission" date="2018-08" db="EMBL/GenBank/DDBJ databases">
        <title>Form III RuBisCO-mediated autotrophy in Thermodesulfobium bacteria.</title>
        <authorList>
            <person name="Toshchakov S.V."/>
            <person name="Kublanov I.V."/>
            <person name="Frolov E."/>
            <person name="Bonch-Osmolovskaya E.A."/>
            <person name="Tourova T.P."/>
            <person name="Chernych N.A."/>
            <person name="Lebedinsky A.V."/>
        </authorList>
    </citation>
    <scope>NUCLEOTIDE SEQUENCE [LARGE SCALE GENOMIC DNA]</scope>
    <source>
        <strain evidence="11 12">SR</strain>
    </source>
</reference>
<dbReference type="GO" id="GO:0070497">
    <property type="term" value="F:6-carboxytetrahydropterin synthase activity"/>
    <property type="evidence" value="ECO:0007669"/>
    <property type="project" value="UniProtKB-EC"/>
</dbReference>
<dbReference type="PANTHER" id="PTHR12589:SF7">
    <property type="entry name" value="6-PYRUVOYL TETRAHYDROBIOPTERIN SYNTHASE"/>
    <property type="match status" value="1"/>
</dbReference>
<keyword evidence="8" id="KW-0671">Queuosine biosynthesis</keyword>
<evidence type="ECO:0000313" key="12">
    <source>
        <dbReference type="Proteomes" id="UP000256329"/>
    </source>
</evidence>
<dbReference type="SUPFAM" id="SSF55620">
    <property type="entry name" value="Tetrahydrobiopterin biosynthesis enzymes-like"/>
    <property type="match status" value="1"/>
</dbReference>
<evidence type="ECO:0000256" key="10">
    <source>
        <dbReference type="PIRSR" id="PIRSR006113-2"/>
    </source>
</evidence>
<dbReference type="InterPro" id="IPR038418">
    <property type="entry name" value="6-PTP_synth/QueD_sf"/>
</dbReference>
<comment type="similarity">
    <text evidence="2 8">Belongs to the PTPS family. QueD subfamily.</text>
</comment>
<evidence type="ECO:0000256" key="4">
    <source>
        <dbReference type="ARBA" id="ARBA00022723"/>
    </source>
</evidence>
<dbReference type="InterPro" id="IPR007115">
    <property type="entry name" value="6-PTP_synth/QueD"/>
</dbReference>
<evidence type="ECO:0000256" key="7">
    <source>
        <dbReference type="ARBA" id="ARBA00048807"/>
    </source>
</evidence>
<comment type="cofactor">
    <cofactor evidence="8 10">
        <name>Zn(2+)</name>
        <dbReference type="ChEBI" id="CHEBI:29105"/>
    </cofactor>
    <text evidence="8 10">Binds 1 zinc ion per subunit.</text>
</comment>
<evidence type="ECO:0000256" key="8">
    <source>
        <dbReference type="PIRNR" id="PIRNR006113"/>
    </source>
</evidence>
<gene>
    <name evidence="11" type="primary">queD</name>
    <name evidence="11" type="ORF">DXX99_07415</name>
</gene>
<dbReference type="OrthoDB" id="9804698at2"/>
<evidence type="ECO:0000256" key="6">
    <source>
        <dbReference type="ARBA" id="ARBA00023239"/>
    </source>
</evidence>
<feature type="binding site" evidence="10">
    <location>
        <position position="14"/>
    </location>
    <ligand>
        <name>Zn(2+)</name>
        <dbReference type="ChEBI" id="CHEBI:29105"/>
    </ligand>
</feature>
<sequence length="124" mass="13883">MYRLTVKGSFSAAHRLPDHPSPCSRLHGHNWEVAVTVIGEELGPDGMLLDFAVLKQILREVLAKLDHQYLNELPPFGKEFPPTAENLARYIYHEVAARLASYSAVTLQEVRVGESPSAWVVYTP</sequence>
<keyword evidence="4 8" id="KW-0479">Metal-binding</keyword>
<name>A0A3D8P4N1_9THEO</name>
<proteinExistence type="inferred from homology"/>
<dbReference type="Gene3D" id="3.30.479.10">
    <property type="entry name" value="6-pyruvoyl tetrahydropterin synthase/QueD"/>
    <property type="match status" value="1"/>
</dbReference>